<feature type="compositionally biased region" description="Acidic residues" evidence="2">
    <location>
        <begin position="92"/>
        <end position="110"/>
    </location>
</feature>
<comment type="similarity">
    <text evidence="1">Belongs to the CDV3 family.</text>
</comment>
<proteinExistence type="inferred from homology"/>
<evidence type="ECO:0000313" key="4">
    <source>
        <dbReference type="Proteomes" id="UP001519460"/>
    </source>
</evidence>
<protein>
    <recommendedName>
        <fullName evidence="5">Protein CDV3 homolog</fullName>
    </recommendedName>
</protein>
<comment type="caution">
    <text evidence="3">The sequence shown here is derived from an EMBL/GenBank/DDBJ whole genome shotgun (WGS) entry which is preliminary data.</text>
</comment>
<evidence type="ECO:0000256" key="2">
    <source>
        <dbReference type="SAM" id="MobiDB-lite"/>
    </source>
</evidence>
<reference evidence="3 4" key="1">
    <citation type="journal article" date="2023" name="Sci. Data">
        <title>Genome assembly of the Korean intertidal mud-creeper Batillaria attramentaria.</title>
        <authorList>
            <person name="Patra A.K."/>
            <person name="Ho P.T."/>
            <person name="Jun S."/>
            <person name="Lee S.J."/>
            <person name="Kim Y."/>
            <person name="Won Y.J."/>
        </authorList>
    </citation>
    <scope>NUCLEOTIDE SEQUENCE [LARGE SCALE GENOMIC DNA]</scope>
    <source>
        <strain evidence="3">Wonlab-2016</strain>
    </source>
</reference>
<evidence type="ECO:0000256" key="1">
    <source>
        <dbReference type="ARBA" id="ARBA00006062"/>
    </source>
</evidence>
<organism evidence="3 4">
    <name type="scientific">Batillaria attramentaria</name>
    <dbReference type="NCBI Taxonomy" id="370345"/>
    <lineage>
        <taxon>Eukaryota</taxon>
        <taxon>Metazoa</taxon>
        <taxon>Spiralia</taxon>
        <taxon>Lophotrochozoa</taxon>
        <taxon>Mollusca</taxon>
        <taxon>Gastropoda</taxon>
        <taxon>Caenogastropoda</taxon>
        <taxon>Sorbeoconcha</taxon>
        <taxon>Cerithioidea</taxon>
        <taxon>Batillariidae</taxon>
        <taxon>Batillaria</taxon>
    </lineage>
</organism>
<feature type="region of interest" description="Disordered" evidence="2">
    <location>
        <begin position="1"/>
        <end position="234"/>
    </location>
</feature>
<evidence type="ECO:0000313" key="3">
    <source>
        <dbReference type="EMBL" id="KAK7482352.1"/>
    </source>
</evidence>
<dbReference type="PANTHER" id="PTHR16284">
    <property type="entry name" value="PROTEIN CDV3 HOMOLOG"/>
    <property type="match status" value="1"/>
</dbReference>
<sequence>MADSSLDDFFAKKDKSKKKSKSKMTPVDVLSKADETQKVKKKKAQEKPGGLGLATSETTTKKDEEDEEWKDFEEQKEVDYSGLRIHTLQIREDEEKDAGDSDEQGEGEDGEERREGATGPWNKSTATPSPAAAPAPVPEPEEKKENTAPKKYVPPAQRMAALNPIKRGKKEAPNIQSEEDFPTLGGMPGGPSGSSSAWGAKKYEDSGAGDIESNPGQRRGVNLSLENKYAALQD</sequence>
<dbReference type="EMBL" id="JACVVK020000246">
    <property type="protein sequence ID" value="KAK7482352.1"/>
    <property type="molecule type" value="Genomic_DNA"/>
</dbReference>
<accession>A0ABD0K5K5</accession>
<dbReference type="InterPro" id="IPR026806">
    <property type="entry name" value="CDV3"/>
</dbReference>
<keyword evidence="4" id="KW-1185">Reference proteome</keyword>
<dbReference type="Proteomes" id="UP001519460">
    <property type="component" value="Unassembled WGS sequence"/>
</dbReference>
<name>A0ABD0K5K5_9CAEN</name>
<gene>
    <name evidence="3" type="ORF">BaRGS_00026371</name>
</gene>
<dbReference type="PANTHER" id="PTHR16284:SF13">
    <property type="entry name" value="PROTEIN CDV3 HOMOLOG"/>
    <property type="match status" value="1"/>
</dbReference>
<dbReference type="Pfam" id="PF15359">
    <property type="entry name" value="CDV3"/>
    <property type="match status" value="1"/>
</dbReference>
<dbReference type="AlphaFoldDB" id="A0ABD0K5K5"/>
<evidence type="ECO:0008006" key="5">
    <source>
        <dbReference type="Google" id="ProtNLM"/>
    </source>
</evidence>